<dbReference type="FunFam" id="3.40.30.10:FF:000020">
    <property type="entry name" value="Peroxiredoxin"/>
    <property type="match status" value="1"/>
</dbReference>
<gene>
    <name evidence="8" type="ORF">SAMN02745225_01696</name>
</gene>
<feature type="active site" description="Cysteine sulfenic acid (-SOH) intermediate" evidence="5">
    <location>
        <position position="49"/>
    </location>
</feature>
<dbReference type="InterPro" id="IPR037944">
    <property type="entry name" value="PRX5-like"/>
</dbReference>
<feature type="domain" description="Thioredoxin" evidence="7">
    <location>
        <begin position="3"/>
        <end position="160"/>
    </location>
</feature>
<protein>
    <recommendedName>
        <fullName evidence="6">Glutathione-dependent peroxiredoxin</fullName>
        <ecNumber evidence="6">1.11.1.27</ecNumber>
    </recommendedName>
</protein>
<dbReference type="CDD" id="cd03013">
    <property type="entry name" value="PRX5_like"/>
    <property type="match status" value="1"/>
</dbReference>
<organism evidence="8 9">
    <name type="scientific">Ferrithrix thermotolerans DSM 19514</name>
    <dbReference type="NCBI Taxonomy" id="1121881"/>
    <lineage>
        <taxon>Bacteria</taxon>
        <taxon>Bacillati</taxon>
        <taxon>Actinomycetota</taxon>
        <taxon>Acidimicrobiia</taxon>
        <taxon>Acidimicrobiales</taxon>
        <taxon>Acidimicrobiaceae</taxon>
        <taxon>Ferrithrix</taxon>
    </lineage>
</organism>
<proteinExistence type="inferred from homology"/>
<dbReference type="EMBL" id="FQUL01000026">
    <property type="protein sequence ID" value="SHE81526.1"/>
    <property type="molecule type" value="Genomic_DNA"/>
</dbReference>
<dbReference type="GO" id="GO:0008379">
    <property type="term" value="F:thioredoxin peroxidase activity"/>
    <property type="evidence" value="ECO:0007669"/>
    <property type="project" value="InterPro"/>
</dbReference>
<reference evidence="9" key="1">
    <citation type="submission" date="2016-11" db="EMBL/GenBank/DDBJ databases">
        <authorList>
            <person name="Varghese N."/>
            <person name="Submissions S."/>
        </authorList>
    </citation>
    <scope>NUCLEOTIDE SEQUENCE [LARGE SCALE GENOMIC DNA]</scope>
    <source>
        <strain evidence="9">DSM 19514</strain>
    </source>
</reference>
<dbReference type="Pfam" id="PF08534">
    <property type="entry name" value="Redoxin"/>
    <property type="match status" value="1"/>
</dbReference>
<comment type="function">
    <text evidence="6">Thiol-specific peroxidase that catalyzes the reduction of hydrogen peroxide and organic hydroperoxides to water and alcohols, respectively. Plays a role in cell protection against oxidative stress by detoxifying peroxides.</text>
</comment>
<evidence type="ECO:0000256" key="2">
    <source>
        <dbReference type="ARBA" id="ARBA00022862"/>
    </source>
</evidence>
<dbReference type="AlphaFoldDB" id="A0A1M4WJZ1"/>
<evidence type="ECO:0000259" key="7">
    <source>
        <dbReference type="PROSITE" id="PS51352"/>
    </source>
</evidence>
<dbReference type="PANTHER" id="PTHR10430">
    <property type="entry name" value="PEROXIREDOXIN"/>
    <property type="match status" value="1"/>
</dbReference>
<evidence type="ECO:0000256" key="6">
    <source>
        <dbReference type="RuleBase" id="RU366011"/>
    </source>
</evidence>
<name>A0A1M4WJZ1_9ACTN</name>
<evidence type="ECO:0000256" key="4">
    <source>
        <dbReference type="ARBA" id="ARBA00023284"/>
    </source>
</evidence>
<dbReference type="STRING" id="1121881.SAMN02745225_01696"/>
<evidence type="ECO:0000256" key="3">
    <source>
        <dbReference type="ARBA" id="ARBA00023002"/>
    </source>
</evidence>
<keyword evidence="4 6" id="KW-0676">Redox-active center</keyword>
<dbReference type="InterPro" id="IPR013766">
    <property type="entry name" value="Thioredoxin_domain"/>
</dbReference>
<dbReference type="PANTHER" id="PTHR10430:SF16">
    <property type="entry name" value="PEROXIREDOXIN-5, MITOCHONDRIAL"/>
    <property type="match status" value="1"/>
</dbReference>
<sequence length="160" mass="16839">MALEVGSSLPEMKLTVVTNGETEERSSIDLLGKGKVVLFGVPGAFTPTCSDYHLPGFVLRSEELKAKGVGLIACLSVNDSFVMSAWAKAQNVEDHVVLIADGNGDFTKSLGLEMDASPFGMGLRSKRFAMVIEDGKVTHLAVEPGGGLDVSSAEAILQVL</sequence>
<dbReference type="GO" id="GO:0042744">
    <property type="term" value="P:hydrogen peroxide catabolic process"/>
    <property type="evidence" value="ECO:0007669"/>
    <property type="project" value="TreeGrafter"/>
</dbReference>
<keyword evidence="3 6" id="KW-0560">Oxidoreductase</keyword>
<evidence type="ECO:0000256" key="5">
    <source>
        <dbReference type="PIRSR" id="PIRSR637944-1"/>
    </source>
</evidence>
<dbReference type="InterPro" id="IPR013740">
    <property type="entry name" value="Redoxin"/>
</dbReference>
<dbReference type="GO" id="GO:0045454">
    <property type="term" value="P:cell redox homeostasis"/>
    <property type="evidence" value="ECO:0007669"/>
    <property type="project" value="TreeGrafter"/>
</dbReference>
<keyword evidence="2 6" id="KW-0049">Antioxidant</keyword>
<dbReference type="InterPro" id="IPR036249">
    <property type="entry name" value="Thioredoxin-like_sf"/>
</dbReference>
<dbReference type="Proteomes" id="UP000184295">
    <property type="component" value="Unassembled WGS sequence"/>
</dbReference>
<dbReference type="GO" id="GO:0005737">
    <property type="term" value="C:cytoplasm"/>
    <property type="evidence" value="ECO:0007669"/>
    <property type="project" value="TreeGrafter"/>
</dbReference>
<dbReference type="PROSITE" id="PS51352">
    <property type="entry name" value="THIOREDOXIN_2"/>
    <property type="match status" value="1"/>
</dbReference>
<evidence type="ECO:0000313" key="8">
    <source>
        <dbReference type="EMBL" id="SHE81526.1"/>
    </source>
</evidence>
<keyword evidence="1 6" id="KW-0575">Peroxidase</keyword>
<dbReference type="Gene3D" id="3.40.30.10">
    <property type="entry name" value="Glutaredoxin"/>
    <property type="match status" value="1"/>
</dbReference>
<keyword evidence="9" id="KW-1185">Reference proteome</keyword>
<dbReference type="EC" id="1.11.1.27" evidence="6"/>
<dbReference type="GO" id="GO:0034599">
    <property type="term" value="P:cellular response to oxidative stress"/>
    <property type="evidence" value="ECO:0007669"/>
    <property type="project" value="InterPro"/>
</dbReference>
<dbReference type="RefSeq" id="WP_072791307.1">
    <property type="nucleotide sequence ID" value="NZ_FQUL01000026.1"/>
</dbReference>
<comment type="catalytic activity">
    <reaction evidence="6">
        <text>a hydroperoxide + 2 glutathione = an alcohol + glutathione disulfide + H2O</text>
        <dbReference type="Rhea" id="RHEA:62632"/>
        <dbReference type="ChEBI" id="CHEBI:15377"/>
        <dbReference type="ChEBI" id="CHEBI:30879"/>
        <dbReference type="ChEBI" id="CHEBI:35924"/>
        <dbReference type="ChEBI" id="CHEBI:57925"/>
        <dbReference type="ChEBI" id="CHEBI:58297"/>
        <dbReference type="EC" id="1.11.1.27"/>
    </reaction>
</comment>
<accession>A0A1M4WJZ1</accession>
<evidence type="ECO:0000256" key="1">
    <source>
        <dbReference type="ARBA" id="ARBA00022559"/>
    </source>
</evidence>
<dbReference type="OrthoDB" id="9800621at2"/>
<evidence type="ECO:0000313" key="9">
    <source>
        <dbReference type="Proteomes" id="UP000184295"/>
    </source>
</evidence>
<dbReference type="SUPFAM" id="SSF52833">
    <property type="entry name" value="Thioredoxin-like"/>
    <property type="match status" value="1"/>
</dbReference>
<comment type="similarity">
    <text evidence="6">Belongs to the peroxiredoxin family. Prx5 subfamily.</text>
</comment>